<organism evidence="9 10">
    <name type="scientific">Leptospirillum ferrooxidans (strain C2-3)</name>
    <dbReference type="NCBI Taxonomy" id="1162668"/>
    <lineage>
        <taxon>Bacteria</taxon>
        <taxon>Pseudomonadati</taxon>
        <taxon>Nitrospirota</taxon>
        <taxon>Nitrospiria</taxon>
        <taxon>Nitrospirales</taxon>
        <taxon>Nitrospiraceae</taxon>
        <taxon>Leptospirillum</taxon>
    </lineage>
</organism>
<dbReference type="EMBL" id="AP012342">
    <property type="protein sequence ID" value="BAM07504.1"/>
    <property type="molecule type" value="Genomic_DNA"/>
</dbReference>
<reference evidence="9 10" key="1">
    <citation type="journal article" date="2012" name="J. Bacteriol.">
        <title>Complete Genome Sequence of Leptospirillum ferrooxidans Strain C2-3, Isolated from a Fresh Volcanic Ash Deposit on the Island of Miyake, Japan.</title>
        <authorList>
            <person name="Fujimura R."/>
            <person name="Sato Y."/>
            <person name="Nishizawa T."/>
            <person name="Oshima K."/>
            <person name="Kim S.-W."/>
            <person name="Hattori M."/>
            <person name="Kamijo T."/>
            <person name="Ohta H."/>
        </authorList>
    </citation>
    <scope>NUCLEOTIDE SEQUENCE [LARGE SCALE GENOMIC DNA]</scope>
    <source>
        <strain evidence="9 10">C2-3</strain>
    </source>
</reference>
<evidence type="ECO:0000256" key="3">
    <source>
        <dbReference type="ARBA" id="ARBA00022723"/>
    </source>
</evidence>
<dbReference type="PROSITE" id="PS51379">
    <property type="entry name" value="4FE4S_FER_2"/>
    <property type="match status" value="2"/>
</dbReference>
<gene>
    <name evidence="9" type="ordered locus">LFE_1826</name>
</gene>
<keyword evidence="4" id="KW-0677">Repeat</keyword>
<dbReference type="InterPro" id="IPR017896">
    <property type="entry name" value="4Fe4S_Fe-S-bd"/>
</dbReference>
<dbReference type="Gene3D" id="3.30.70.20">
    <property type="match status" value="1"/>
</dbReference>
<dbReference type="GO" id="GO:0046872">
    <property type="term" value="F:metal ion binding"/>
    <property type="evidence" value="ECO:0007669"/>
    <property type="project" value="UniProtKB-KW"/>
</dbReference>
<evidence type="ECO:0000313" key="9">
    <source>
        <dbReference type="EMBL" id="BAM07504.1"/>
    </source>
</evidence>
<reference evidence="10" key="2">
    <citation type="submission" date="2012-03" db="EMBL/GenBank/DDBJ databases">
        <title>The complete genome sequence of the pioneer microbe on fresh volcanic deposit, Leptospirillum ferrooxidans strain C2-3.</title>
        <authorList>
            <person name="Fujimura R."/>
            <person name="Sato Y."/>
            <person name="Nishizawa T."/>
            <person name="Nanba K."/>
            <person name="Oshima K."/>
            <person name="Hattori M."/>
            <person name="Kamijo T."/>
            <person name="Ohta H."/>
        </authorList>
    </citation>
    <scope>NUCLEOTIDE SEQUENCE [LARGE SCALE GENOMIC DNA]</scope>
    <source>
        <strain evidence="10">C2-3</strain>
    </source>
</reference>
<keyword evidence="7" id="KW-0411">Iron-sulfur</keyword>
<dbReference type="PANTHER" id="PTHR43687">
    <property type="entry name" value="ADENYLYLSULFATE REDUCTASE, BETA SUBUNIT"/>
    <property type="match status" value="1"/>
</dbReference>
<evidence type="ECO:0000256" key="7">
    <source>
        <dbReference type="ARBA" id="ARBA00023014"/>
    </source>
</evidence>
<keyword evidence="2" id="KW-0004">4Fe-4S</keyword>
<evidence type="ECO:0000256" key="5">
    <source>
        <dbReference type="ARBA" id="ARBA00022982"/>
    </source>
</evidence>
<feature type="domain" description="4Fe-4S ferredoxin-type" evidence="8">
    <location>
        <begin position="38"/>
        <end position="67"/>
    </location>
</feature>
<keyword evidence="10" id="KW-1185">Reference proteome</keyword>
<proteinExistence type="predicted"/>
<evidence type="ECO:0000256" key="6">
    <source>
        <dbReference type="ARBA" id="ARBA00023004"/>
    </source>
</evidence>
<protein>
    <submittedName>
        <fullName evidence="9">Adenylylsulfate reductase, subunit B</fullName>
    </submittedName>
</protein>
<accession>I0IQF5</accession>
<name>I0IQF5_LEPFC</name>
<dbReference type="AlphaFoldDB" id="I0IQF5"/>
<dbReference type="InterPro" id="IPR017900">
    <property type="entry name" value="4Fe4S_Fe_S_CS"/>
</dbReference>
<dbReference type="GO" id="GO:0051539">
    <property type="term" value="F:4 iron, 4 sulfur cluster binding"/>
    <property type="evidence" value="ECO:0007669"/>
    <property type="project" value="UniProtKB-KW"/>
</dbReference>
<dbReference type="STRING" id="1162668.LFE_1826"/>
<dbReference type="RefSeq" id="WP_014449988.1">
    <property type="nucleotide sequence ID" value="NC_017094.1"/>
</dbReference>
<dbReference type="Proteomes" id="UP000007382">
    <property type="component" value="Chromosome"/>
</dbReference>
<keyword evidence="1" id="KW-0813">Transport</keyword>
<dbReference type="PANTHER" id="PTHR43687:SF6">
    <property type="entry name" value="L-ASPARTATE SEMIALDEHYDE SULFURTRANSFERASE IRON-SULFUR SUBUNIT"/>
    <property type="match status" value="1"/>
</dbReference>
<dbReference type="PATRIC" id="fig|1162668.3.peg.2172"/>
<dbReference type="PROSITE" id="PS00198">
    <property type="entry name" value="4FE4S_FER_1"/>
    <property type="match status" value="1"/>
</dbReference>
<evidence type="ECO:0000256" key="2">
    <source>
        <dbReference type="ARBA" id="ARBA00022485"/>
    </source>
</evidence>
<evidence type="ECO:0000313" key="10">
    <source>
        <dbReference type="Proteomes" id="UP000007382"/>
    </source>
</evidence>
<keyword evidence="5" id="KW-0249">Electron transport</keyword>
<dbReference type="KEGG" id="lfc:LFE_1826"/>
<evidence type="ECO:0000256" key="1">
    <source>
        <dbReference type="ARBA" id="ARBA00022448"/>
    </source>
</evidence>
<keyword evidence="3" id="KW-0479">Metal-binding</keyword>
<sequence>MGIRIDLNVCHGCVKLPEARCVMACPGDLIGIRKDDQKAFMRVQADCWDCYACVKPCPVGAVEVVLPYSVAAENARLMPKVRRETIRWTLETVNREPEFFDAPTRVPDDLIAEMGGA</sequence>
<dbReference type="HOGENOM" id="CLU_142910_1_0_0"/>
<dbReference type="Pfam" id="PF13187">
    <property type="entry name" value="Fer4_9"/>
    <property type="match status" value="1"/>
</dbReference>
<dbReference type="OrthoDB" id="9813995at2"/>
<dbReference type="SUPFAM" id="SSF54862">
    <property type="entry name" value="4Fe-4S ferredoxins"/>
    <property type="match status" value="1"/>
</dbReference>
<dbReference type="eggNOG" id="COG1146">
    <property type="taxonomic scope" value="Bacteria"/>
</dbReference>
<keyword evidence="6" id="KW-0408">Iron</keyword>
<evidence type="ECO:0000256" key="4">
    <source>
        <dbReference type="ARBA" id="ARBA00022737"/>
    </source>
</evidence>
<dbReference type="InterPro" id="IPR050572">
    <property type="entry name" value="Fe-S_Ferredoxin"/>
</dbReference>
<feature type="domain" description="4Fe-4S ferredoxin-type" evidence="8">
    <location>
        <begin position="1"/>
        <end position="35"/>
    </location>
</feature>
<evidence type="ECO:0000259" key="8">
    <source>
        <dbReference type="PROSITE" id="PS51379"/>
    </source>
</evidence>